<organism evidence="18 19">
    <name type="scientific">Oscillochloris trichoides DG-6</name>
    <dbReference type="NCBI Taxonomy" id="765420"/>
    <lineage>
        <taxon>Bacteria</taxon>
        <taxon>Bacillati</taxon>
        <taxon>Chloroflexota</taxon>
        <taxon>Chloroflexia</taxon>
        <taxon>Chloroflexales</taxon>
        <taxon>Chloroflexineae</taxon>
        <taxon>Oscillochloridaceae</taxon>
        <taxon>Oscillochloris</taxon>
    </lineage>
</organism>
<evidence type="ECO:0000313" key="19">
    <source>
        <dbReference type="Proteomes" id="UP000054010"/>
    </source>
</evidence>
<dbReference type="EMBL" id="ADVR01000011">
    <property type="protein sequence ID" value="EFO81477.1"/>
    <property type="molecule type" value="Genomic_DNA"/>
</dbReference>
<keyword evidence="13 14" id="KW-0464">Manganese</keyword>
<evidence type="ECO:0000256" key="15">
    <source>
        <dbReference type="PROSITE-ProRule" id="PRU01319"/>
    </source>
</evidence>
<name>E1IBC0_9CHLR</name>
<feature type="binding site" evidence="14 15">
    <location>
        <position position="23"/>
    </location>
    <ligand>
        <name>a divalent metal cation</name>
        <dbReference type="ChEBI" id="CHEBI:60240"/>
    </ligand>
</feature>
<comment type="function">
    <text evidence="3 14 16">Endonuclease that specifically degrades the RNA of RNA-DNA hybrids.</text>
</comment>
<comment type="caution">
    <text evidence="18">The sequence shown here is derived from an EMBL/GenBank/DDBJ whole genome shotgun (WGS) entry which is preliminary data.</text>
</comment>
<comment type="cofactor">
    <cofactor evidence="2">
        <name>Mg(2+)</name>
        <dbReference type="ChEBI" id="CHEBI:18420"/>
    </cofactor>
</comment>
<dbReference type="eggNOG" id="COG0164">
    <property type="taxonomic scope" value="Bacteria"/>
</dbReference>
<dbReference type="PANTHER" id="PTHR10954:SF18">
    <property type="entry name" value="RIBONUCLEASE HII"/>
    <property type="match status" value="1"/>
</dbReference>
<dbReference type="GO" id="GO:0043137">
    <property type="term" value="P:DNA replication, removal of RNA primer"/>
    <property type="evidence" value="ECO:0007669"/>
    <property type="project" value="TreeGrafter"/>
</dbReference>
<dbReference type="Pfam" id="PF01351">
    <property type="entry name" value="RNase_HII"/>
    <property type="match status" value="1"/>
</dbReference>
<dbReference type="SUPFAM" id="SSF53098">
    <property type="entry name" value="Ribonuclease H-like"/>
    <property type="match status" value="1"/>
</dbReference>
<evidence type="ECO:0000313" key="18">
    <source>
        <dbReference type="EMBL" id="EFO81477.1"/>
    </source>
</evidence>
<protein>
    <recommendedName>
        <fullName evidence="7 14">Ribonuclease HII</fullName>
        <shortName evidence="14">RNase HII</shortName>
        <ecNumber evidence="6 14">3.1.26.4</ecNumber>
    </recommendedName>
</protein>
<dbReference type="HOGENOM" id="CLU_036532_3_2_0"/>
<keyword evidence="8 14" id="KW-0963">Cytoplasm</keyword>
<sequence>MSPTITHEQAWHARGYSNCAGIDEAGRGCWAGPVVAAAVVLAPSVFQQPDLLAGVNDSKQLDAATRGRLFGQIHHYALGVGVGIVPAYLIDAYGIVPATRLAMLSALLSLPCRVDALLIDALTLPDLSLPQEALIKGDARSLSIAAASVVAKVTRDHLMQTADHVFPGYGFAAHKGYGTAAHQRALAIHGSCALHRRTFQPLLTYDI</sequence>
<gene>
    <name evidence="14" type="primary">rnhB</name>
    <name evidence="18" type="ORF">OSCT_0621</name>
</gene>
<feature type="domain" description="RNase H type-2" evidence="17">
    <location>
        <begin position="17"/>
        <end position="207"/>
    </location>
</feature>
<dbReference type="PROSITE" id="PS51975">
    <property type="entry name" value="RNASE_H_2"/>
    <property type="match status" value="1"/>
</dbReference>
<evidence type="ECO:0000256" key="3">
    <source>
        <dbReference type="ARBA" id="ARBA00004065"/>
    </source>
</evidence>
<keyword evidence="10 14" id="KW-0479">Metal-binding</keyword>
<evidence type="ECO:0000256" key="12">
    <source>
        <dbReference type="ARBA" id="ARBA00022801"/>
    </source>
</evidence>
<dbReference type="PANTHER" id="PTHR10954">
    <property type="entry name" value="RIBONUCLEASE H2 SUBUNIT A"/>
    <property type="match status" value="1"/>
</dbReference>
<evidence type="ECO:0000256" key="5">
    <source>
        <dbReference type="ARBA" id="ARBA00007383"/>
    </source>
</evidence>
<comment type="catalytic activity">
    <reaction evidence="1 14 15 16">
        <text>Endonucleolytic cleavage to 5'-phosphomonoester.</text>
        <dbReference type="EC" id="3.1.26.4"/>
    </reaction>
</comment>
<proteinExistence type="inferred from homology"/>
<dbReference type="InterPro" id="IPR036397">
    <property type="entry name" value="RNaseH_sf"/>
</dbReference>
<evidence type="ECO:0000256" key="11">
    <source>
        <dbReference type="ARBA" id="ARBA00022759"/>
    </source>
</evidence>
<dbReference type="CDD" id="cd07182">
    <property type="entry name" value="RNase_HII_bacteria_HII_like"/>
    <property type="match status" value="1"/>
</dbReference>
<dbReference type="AlphaFoldDB" id="E1IBC0"/>
<accession>E1IBC0</accession>
<dbReference type="GO" id="GO:0030145">
    <property type="term" value="F:manganese ion binding"/>
    <property type="evidence" value="ECO:0007669"/>
    <property type="project" value="UniProtKB-UniRule"/>
</dbReference>
<evidence type="ECO:0000256" key="8">
    <source>
        <dbReference type="ARBA" id="ARBA00022490"/>
    </source>
</evidence>
<dbReference type="STRING" id="765420.OSCT_0621"/>
<evidence type="ECO:0000256" key="6">
    <source>
        <dbReference type="ARBA" id="ARBA00012180"/>
    </source>
</evidence>
<evidence type="ECO:0000256" key="10">
    <source>
        <dbReference type="ARBA" id="ARBA00022723"/>
    </source>
</evidence>
<evidence type="ECO:0000256" key="1">
    <source>
        <dbReference type="ARBA" id="ARBA00000077"/>
    </source>
</evidence>
<evidence type="ECO:0000256" key="2">
    <source>
        <dbReference type="ARBA" id="ARBA00001946"/>
    </source>
</evidence>
<dbReference type="InterPro" id="IPR012337">
    <property type="entry name" value="RNaseH-like_sf"/>
</dbReference>
<evidence type="ECO:0000256" key="9">
    <source>
        <dbReference type="ARBA" id="ARBA00022722"/>
    </source>
</evidence>
<dbReference type="GO" id="GO:0006298">
    <property type="term" value="P:mismatch repair"/>
    <property type="evidence" value="ECO:0007669"/>
    <property type="project" value="TreeGrafter"/>
</dbReference>
<dbReference type="Gene3D" id="3.30.420.10">
    <property type="entry name" value="Ribonuclease H-like superfamily/Ribonuclease H"/>
    <property type="match status" value="1"/>
</dbReference>
<keyword evidence="9 14" id="KW-0540">Nuclease</keyword>
<dbReference type="NCBIfam" id="NF000595">
    <property type="entry name" value="PRK00015.1-3"/>
    <property type="match status" value="1"/>
</dbReference>
<dbReference type="EC" id="3.1.26.4" evidence="6 14"/>
<dbReference type="GO" id="GO:0032299">
    <property type="term" value="C:ribonuclease H2 complex"/>
    <property type="evidence" value="ECO:0007669"/>
    <property type="project" value="TreeGrafter"/>
</dbReference>
<feature type="binding site" evidence="14 15">
    <location>
        <position position="24"/>
    </location>
    <ligand>
        <name>a divalent metal cation</name>
        <dbReference type="ChEBI" id="CHEBI:60240"/>
    </ligand>
</feature>
<dbReference type="HAMAP" id="MF_00052_B">
    <property type="entry name" value="RNase_HII_B"/>
    <property type="match status" value="1"/>
</dbReference>
<dbReference type="GO" id="GO:0005737">
    <property type="term" value="C:cytoplasm"/>
    <property type="evidence" value="ECO:0007669"/>
    <property type="project" value="UniProtKB-SubCell"/>
</dbReference>
<reference evidence="18 19" key="1">
    <citation type="journal article" date="2011" name="J. Bacteriol.">
        <title>Draft genome sequence of the anoxygenic filamentous phototrophic bacterium Oscillochloris trichoides subsp. DG-6.</title>
        <authorList>
            <person name="Kuznetsov B.B."/>
            <person name="Ivanovsky R.N."/>
            <person name="Keppen O.I."/>
            <person name="Sukhacheva M.V."/>
            <person name="Bumazhkin B.K."/>
            <person name="Patutina E.O."/>
            <person name="Beletsky A.V."/>
            <person name="Mardanov A.V."/>
            <person name="Baslerov R.V."/>
            <person name="Panteleeva A.N."/>
            <person name="Kolganova T.V."/>
            <person name="Ravin N.V."/>
            <person name="Skryabin K.G."/>
        </authorList>
    </citation>
    <scope>NUCLEOTIDE SEQUENCE [LARGE SCALE GENOMIC DNA]</scope>
    <source>
        <strain evidence="18 19">DG-6</strain>
    </source>
</reference>
<dbReference type="Proteomes" id="UP000054010">
    <property type="component" value="Unassembled WGS sequence"/>
</dbReference>
<dbReference type="InterPro" id="IPR022898">
    <property type="entry name" value="RNase_HII"/>
</dbReference>
<dbReference type="GO" id="GO:0003723">
    <property type="term" value="F:RNA binding"/>
    <property type="evidence" value="ECO:0007669"/>
    <property type="project" value="UniProtKB-UniRule"/>
</dbReference>
<evidence type="ECO:0000259" key="17">
    <source>
        <dbReference type="PROSITE" id="PS51975"/>
    </source>
</evidence>
<keyword evidence="12 14" id="KW-0378">Hydrolase</keyword>
<dbReference type="GO" id="GO:0004523">
    <property type="term" value="F:RNA-DNA hybrid ribonuclease activity"/>
    <property type="evidence" value="ECO:0007669"/>
    <property type="project" value="UniProtKB-UniRule"/>
</dbReference>
<keyword evidence="11 14" id="KW-0255">Endonuclease</keyword>
<dbReference type="InterPro" id="IPR001352">
    <property type="entry name" value="RNase_HII/HIII"/>
</dbReference>
<evidence type="ECO:0000256" key="14">
    <source>
        <dbReference type="HAMAP-Rule" id="MF_00052"/>
    </source>
</evidence>
<dbReference type="OrthoDB" id="9803420at2"/>
<evidence type="ECO:0000256" key="16">
    <source>
        <dbReference type="RuleBase" id="RU003515"/>
    </source>
</evidence>
<keyword evidence="19" id="KW-1185">Reference proteome</keyword>
<dbReference type="InterPro" id="IPR024567">
    <property type="entry name" value="RNase_HII/HIII_dom"/>
</dbReference>
<comment type="similarity">
    <text evidence="5 14 16">Belongs to the RNase HII family.</text>
</comment>
<evidence type="ECO:0000256" key="4">
    <source>
        <dbReference type="ARBA" id="ARBA00004496"/>
    </source>
</evidence>
<feature type="binding site" evidence="14 15">
    <location>
        <position position="120"/>
    </location>
    <ligand>
        <name>a divalent metal cation</name>
        <dbReference type="ChEBI" id="CHEBI:60240"/>
    </ligand>
</feature>
<evidence type="ECO:0000256" key="13">
    <source>
        <dbReference type="ARBA" id="ARBA00023211"/>
    </source>
</evidence>
<comment type="cofactor">
    <cofactor evidence="14 15">
        <name>Mn(2+)</name>
        <dbReference type="ChEBI" id="CHEBI:29035"/>
    </cofactor>
    <cofactor evidence="14 15">
        <name>Mg(2+)</name>
        <dbReference type="ChEBI" id="CHEBI:18420"/>
    </cofactor>
    <text evidence="14 15">Manganese or magnesium. Binds 1 divalent metal ion per monomer in the absence of substrate. May bind a second metal ion after substrate binding.</text>
</comment>
<evidence type="ECO:0000256" key="7">
    <source>
        <dbReference type="ARBA" id="ARBA00019179"/>
    </source>
</evidence>
<comment type="subcellular location">
    <subcellularLocation>
        <location evidence="4 14">Cytoplasm</location>
    </subcellularLocation>
</comment>